<evidence type="ECO:0000259" key="1">
    <source>
        <dbReference type="SMART" id="SM00914"/>
    </source>
</evidence>
<protein>
    <submittedName>
        <fullName evidence="2">IDEAL domain-containing protein</fullName>
    </submittedName>
</protein>
<dbReference type="RefSeq" id="WP_150149818.1">
    <property type="nucleotide sequence ID" value="NZ_QSND01000002.1"/>
</dbReference>
<proteinExistence type="predicted"/>
<dbReference type="Proteomes" id="UP000324326">
    <property type="component" value="Unassembled WGS sequence"/>
</dbReference>
<dbReference type="Pfam" id="PF23835">
    <property type="entry name" value="DUF7205"/>
    <property type="match status" value="1"/>
</dbReference>
<comment type="caution">
    <text evidence="2">The sequence shown here is derived from an EMBL/GenBank/DDBJ whole genome shotgun (WGS) entry which is preliminary data.</text>
</comment>
<reference evidence="2 3" key="1">
    <citation type="submission" date="2018-08" db="EMBL/GenBank/DDBJ databases">
        <title>Bacillus phenotypic plasticity.</title>
        <authorList>
            <person name="Hurtado E."/>
        </authorList>
    </citation>
    <scope>NUCLEOTIDE SEQUENCE [LARGE SCALE GENOMIC DNA]</scope>
    <source>
        <strain evidence="2 3">427</strain>
    </source>
</reference>
<organism evidence="2 3">
    <name type="scientific">Bacillus swezeyi</name>
    <dbReference type="NCBI Taxonomy" id="1925020"/>
    <lineage>
        <taxon>Bacteria</taxon>
        <taxon>Bacillati</taxon>
        <taxon>Bacillota</taxon>
        <taxon>Bacilli</taxon>
        <taxon>Bacillales</taxon>
        <taxon>Bacillaceae</taxon>
        <taxon>Bacillus</taxon>
    </lineage>
</organism>
<dbReference type="InterPro" id="IPR014957">
    <property type="entry name" value="IDEAL_dom"/>
</dbReference>
<name>A0A5M8RQY2_9BACI</name>
<gene>
    <name evidence="2" type="ORF">DX927_09155</name>
</gene>
<dbReference type="Gene3D" id="4.10.810.10">
    <property type="entry name" value="Virus Scaffolding Protein, Chain A"/>
    <property type="match status" value="1"/>
</dbReference>
<dbReference type="InterPro" id="IPR027393">
    <property type="entry name" value="Virus_scaffolding_prot_C"/>
</dbReference>
<dbReference type="AlphaFoldDB" id="A0A5M8RQY2"/>
<sequence>MPRLNVGDWVRFYHSGRGRMRKGYIIRIDGNHADIRGLDKRSYLNQRIINLIPCEEEYTLAAILTLINIALDTKDRNWFEKLTSELKRIQEVEG</sequence>
<dbReference type="Pfam" id="PF08858">
    <property type="entry name" value="IDEAL"/>
    <property type="match status" value="1"/>
</dbReference>
<accession>A0A5M8RQY2</accession>
<dbReference type="EMBL" id="QSND01000002">
    <property type="protein sequence ID" value="KAA6450987.1"/>
    <property type="molecule type" value="Genomic_DNA"/>
</dbReference>
<evidence type="ECO:0000313" key="2">
    <source>
        <dbReference type="EMBL" id="KAA6450987.1"/>
    </source>
</evidence>
<dbReference type="InterPro" id="IPR055629">
    <property type="entry name" value="DUF7205"/>
</dbReference>
<evidence type="ECO:0000313" key="3">
    <source>
        <dbReference type="Proteomes" id="UP000324326"/>
    </source>
</evidence>
<feature type="domain" description="IDEAL" evidence="1">
    <location>
        <begin position="51"/>
        <end position="86"/>
    </location>
</feature>
<dbReference type="SMART" id="SM00914">
    <property type="entry name" value="IDEAL"/>
    <property type="match status" value="1"/>
</dbReference>